<evidence type="ECO:0000313" key="2">
    <source>
        <dbReference type="Proteomes" id="UP000076510"/>
    </source>
</evidence>
<dbReference type="EMBL" id="LQQY01000010">
    <property type="protein sequence ID" value="KZE50538.1"/>
    <property type="molecule type" value="Genomic_DNA"/>
</dbReference>
<gene>
    <name evidence="1" type="ORF">AV649_17640</name>
</gene>
<proteinExistence type="predicted"/>
<evidence type="ECO:0000313" key="1">
    <source>
        <dbReference type="EMBL" id="KZE50538.1"/>
    </source>
</evidence>
<dbReference type="AlphaFoldDB" id="A0A0J5SYW2"/>
<comment type="caution">
    <text evidence="1">The sequence shown here is derived from an EMBL/GenBank/DDBJ whole genome shotgun (WGS) entry which is preliminary data.</text>
</comment>
<protein>
    <submittedName>
        <fullName evidence="1">Uncharacterized protein</fullName>
    </submittedName>
</protein>
<reference evidence="2" key="1">
    <citation type="submission" date="2016-01" db="EMBL/GenBank/DDBJ databases">
        <title>Whole genome sequencing of Bhargavaea cecembensis T14.</title>
        <authorList>
            <person name="Hong K.W."/>
        </authorList>
    </citation>
    <scope>NUCLEOTIDE SEQUENCE [LARGE SCALE GENOMIC DNA]</scope>
    <source>
        <strain evidence="2">M19</strain>
    </source>
</reference>
<name>A0A0J5SYW2_9BACI</name>
<sequence>MRRKNYIDGLHVKLGYTVTAHLWLLRQMLQSQKWRFVSDEDETIMNAFYRVFNVEFVSTRAHHFL</sequence>
<dbReference type="Proteomes" id="UP000076510">
    <property type="component" value="Unassembled WGS sequence"/>
</dbReference>
<organism evidence="1 2">
    <name type="scientific">Rossellomorea marisflavi</name>
    <dbReference type="NCBI Taxonomy" id="189381"/>
    <lineage>
        <taxon>Bacteria</taxon>
        <taxon>Bacillati</taxon>
        <taxon>Bacillota</taxon>
        <taxon>Bacilli</taxon>
        <taxon>Bacillales</taxon>
        <taxon>Bacillaceae</taxon>
        <taxon>Rossellomorea</taxon>
    </lineage>
</organism>
<dbReference type="PATRIC" id="fig|189381.10.peg.2547"/>
<accession>A0A0J5SYW2</accession>